<dbReference type="EMBL" id="MT144917">
    <property type="protein sequence ID" value="QJI01353.1"/>
    <property type="molecule type" value="Genomic_DNA"/>
</dbReference>
<accession>A0A6M3XUB5</accession>
<sequence length="168" mass="19220">MKIIIIGKGDYWQLAPFEGETWGVNDLILLRPFKRLFDLHAIGSWKDKQKQIDTRKKALRINTLYTLDNYPLDELKKFFKTDYFSCSAAYMIALAIYEGATSIDLYGVNMVIAKEYAHQKPCVDYWCGQAMGRGIEVAVYGKTSTIMKTPAGLLYGYLTKQELNHGKQ</sequence>
<protein>
    <submittedName>
        <fullName evidence="1">Uncharacterized protein</fullName>
    </submittedName>
</protein>
<dbReference type="AlphaFoldDB" id="A0A6M3XUB5"/>
<gene>
    <name evidence="1" type="ORF">TM448B02486_0009</name>
</gene>
<proteinExistence type="predicted"/>
<organism evidence="1">
    <name type="scientific">viral metagenome</name>
    <dbReference type="NCBI Taxonomy" id="1070528"/>
    <lineage>
        <taxon>unclassified sequences</taxon>
        <taxon>metagenomes</taxon>
        <taxon>organismal metagenomes</taxon>
    </lineage>
</organism>
<reference evidence="1" key="1">
    <citation type="submission" date="2020-03" db="EMBL/GenBank/DDBJ databases">
        <title>The deep terrestrial virosphere.</title>
        <authorList>
            <person name="Holmfeldt K."/>
            <person name="Nilsson E."/>
            <person name="Simone D."/>
            <person name="Lopez-Fernandez M."/>
            <person name="Wu X."/>
            <person name="de Brujin I."/>
            <person name="Lundin D."/>
            <person name="Andersson A."/>
            <person name="Bertilsson S."/>
            <person name="Dopson M."/>
        </authorList>
    </citation>
    <scope>NUCLEOTIDE SEQUENCE</scope>
    <source>
        <strain evidence="1">TM448B02486</strain>
    </source>
</reference>
<name>A0A6M3XUB5_9ZZZZ</name>
<evidence type="ECO:0000313" key="1">
    <source>
        <dbReference type="EMBL" id="QJI01353.1"/>
    </source>
</evidence>